<accession>A0A809R4Y2</accession>
<dbReference type="Gene3D" id="3.30.700.10">
    <property type="entry name" value="Glycoprotein, Type 4 Pilin"/>
    <property type="match status" value="1"/>
</dbReference>
<dbReference type="NCBIfam" id="TIGR02532">
    <property type="entry name" value="IV_pilin_GFxxxE"/>
    <property type="match status" value="1"/>
</dbReference>
<sequence length="184" mass="19986">MRNFAFSLVEVLVCLAIAAVLVAILVPVFSAAKKASHESVCASNLKQLHLAVALYQEQYGGQGGFGNLFEMGLPLPPLRKSLRYATELGRCDGPGSPVRSPTGFAYFYIPSPPNAMSGFVKWADYVAAEGENAVLIMDLNHNQMPATSLILAEGLTKKGMAVLLSGQLVKKNKKGNPWKFDWWK</sequence>
<evidence type="ECO:0000313" key="1">
    <source>
        <dbReference type="EMBL" id="BBO22653.1"/>
    </source>
</evidence>
<protein>
    <recommendedName>
        <fullName evidence="3">Prepilin-type N-terminal cleavage/methylation domain-containing protein</fullName>
    </recommendedName>
</protein>
<proteinExistence type="predicted"/>
<dbReference type="PANTHER" id="PTHR30093">
    <property type="entry name" value="GENERAL SECRETION PATHWAY PROTEIN G"/>
    <property type="match status" value="1"/>
</dbReference>
<dbReference type="PANTHER" id="PTHR30093:SF2">
    <property type="entry name" value="TYPE II SECRETION SYSTEM PROTEIN H"/>
    <property type="match status" value="1"/>
</dbReference>
<dbReference type="SUPFAM" id="SSF54523">
    <property type="entry name" value="Pili subunits"/>
    <property type="match status" value="1"/>
</dbReference>
<reference evidence="1" key="1">
    <citation type="journal article" name="DNA Res.">
        <title>The physiological potential of anammox bacteria as revealed by their core genome structure.</title>
        <authorList>
            <person name="Okubo T."/>
            <person name="Toyoda A."/>
            <person name="Fukuhara K."/>
            <person name="Uchiyama I."/>
            <person name="Harigaya Y."/>
            <person name="Kuroiwa M."/>
            <person name="Suzuki T."/>
            <person name="Murakami Y."/>
            <person name="Suwa Y."/>
            <person name="Takami H."/>
        </authorList>
    </citation>
    <scope>NUCLEOTIDE SEQUENCE</scope>
    <source>
        <strain evidence="1">317325-2</strain>
    </source>
</reference>
<dbReference type="KEGG" id="npy:NPRO_02480"/>
<dbReference type="EMBL" id="AP021858">
    <property type="protein sequence ID" value="BBO22653.1"/>
    <property type="molecule type" value="Genomic_DNA"/>
</dbReference>
<gene>
    <name evidence="1" type="ORF">NPRO_02480</name>
</gene>
<dbReference type="Proteomes" id="UP000662873">
    <property type="component" value="Chromosome"/>
</dbReference>
<dbReference type="Pfam" id="PF07963">
    <property type="entry name" value="N_methyl"/>
    <property type="match status" value="1"/>
</dbReference>
<organism evidence="1 2">
    <name type="scientific">Candidatus Nitrosymbiomonas proteolyticus</name>
    <dbReference type="NCBI Taxonomy" id="2608984"/>
    <lineage>
        <taxon>Bacteria</taxon>
        <taxon>Bacillati</taxon>
        <taxon>Armatimonadota</taxon>
        <taxon>Armatimonadota incertae sedis</taxon>
        <taxon>Candidatus Nitrosymbiomonas</taxon>
    </lineage>
</organism>
<dbReference type="InterPro" id="IPR045584">
    <property type="entry name" value="Pilin-like"/>
</dbReference>
<dbReference type="InterPro" id="IPR012902">
    <property type="entry name" value="N_methyl_site"/>
</dbReference>
<evidence type="ECO:0000313" key="2">
    <source>
        <dbReference type="Proteomes" id="UP000662873"/>
    </source>
</evidence>
<name>A0A809R4Y2_9BACT</name>
<dbReference type="AlphaFoldDB" id="A0A809R4Y2"/>
<evidence type="ECO:0008006" key="3">
    <source>
        <dbReference type="Google" id="ProtNLM"/>
    </source>
</evidence>